<dbReference type="InterPro" id="IPR002104">
    <property type="entry name" value="Integrase_catalytic"/>
</dbReference>
<dbReference type="EMBL" id="LHXJ01000080">
    <property type="protein sequence ID" value="KXA89410.1"/>
    <property type="molecule type" value="Genomic_DNA"/>
</dbReference>
<evidence type="ECO:0000259" key="5">
    <source>
        <dbReference type="PROSITE" id="PS51898"/>
    </source>
</evidence>
<protein>
    <recommendedName>
        <fullName evidence="5">Tyr recombinase domain-containing protein</fullName>
    </recommendedName>
</protein>
<evidence type="ECO:0000313" key="6">
    <source>
        <dbReference type="EMBL" id="KXA89410.1"/>
    </source>
</evidence>
<proteinExistence type="predicted"/>
<gene>
    <name evidence="6" type="ORF">AKJ57_05355</name>
</gene>
<dbReference type="PANTHER" id="PTHR30349">
    <property type="entry name" value="PHAGE INTEGRASE-RELATED"/>
    <property type="match status" value="1"/>
</dbReference>
<reference evidence="6 7" key="1">
    <citation type="journal article" date="2016" name="Sci. Rep.">
        <title>Metabolic traits of an uncultured archaeal lineage -MSBL1- from brine pools of the Red Sea.</title>
        <authorList>
            <person name="Mwirichia R."/>
            <person name="Alam I."/>
            <person name="Rashid M."/>
            <person name="Vinu M."/>
            <person name="Ba-Alawi W."/>
            <person name="Anthony Kamau A."/>
            <person name="Kamanda Ngugi D."/>
            <person name="Goker M."/>
            <person name="Klenk H.P."/>
            <person name="Bajic V."/>
            <person name="Stingl U."/>
        </authorList>
    </citation>
    <scope>NUCLEOTIDE SEQUENCE [LARGE SCALE GENOMIC DNA]</scope>
    <source>
        <strain evidence="6">SCGC-AAA259A05</strain>
    </source>
</reference>
<dbReference type="AlphaFoldDB" id="A0A133U5F1"/>
<keyword evidence="3" id="KW-0233">DNA recombination</keyword>
<comment type="caution">
    <text evidence="6">The sequence shown here is derived from an EMBL/GenBank/DDBJ whole genome shotgun (WGS) entry which is preliminary data.</text>
</comment>
<dbReference type="Gene3D" id="1.10.443.10">
    <property type="entry name" value="Intergrase catalytic core"/>
    <property type="match status" value="1"/>
</dbReference>
<keyword evidence="7" id="KW-1185">Reference proteome</keyword>
<dbReference type="InterPro" id="IPR011010">
    <property type="entry name" value="DNA_brk_join_enz"/>
</dbReference>
<accession>A0A133U5F1</accession>
<dbReference type="Proteomes" id="UP000070163">
    <property type="component" value="Unassembled WGS sequence"/>
</dbReference>
<organism evidence="6 7">
    <name type="scientific">candidate division MSBL1 archaeon SCGC-AAA259A05</name>
    <dbReference type="NCBI Taxonomy" id="1698259"/>
    <lineage>
        <taxon>Archaea</taxon>
        <taxon>Methanobacteriati</taxon>
        <taxon>Methanobacteriota</taxon>
        <taxon>candidate division MSBL1</taxon>
    </lineage>
</organism>
<keyword evidence="1" id="KW-0229">DNA integration</keyword>
<dbReference type="GO" id="GO:0006310">
    <property type="term" value="P:DNA recombination"/>
    <property type="evidence" value="ECO:0007669"/>
    <property type="project" value="UniProtKB-KW"/>
</dbReference>
<dbReference type="GO" id="GO:0015074">
    <property type="term" value="P:DNA integration"/>
    <property type="evidence" value="ECO:0007669"/>
    <property type="project" value="UniProtKB-KW"/>
</dbReference>
<dbReference type="PROSITE" id="PS51898">
    <property type="entry name" value="TYR_RECOMBINASE"/>
    <property type="match status" value="1"/>
</dbReference>
<dbReference type="Pfam" id="PF00589">
    <property type="entry name" value="Phage_integrase"/>
    <property type="match status" value="1"/>
</dbReference>
<evidence type="ECO:0000256" key="1">
    <source>
        <dbReference type="ARBA" id="ARBA00022908"/>
    </source>
</evidence>
<feature type="compositionally biased region" description="Basic and acidic residues" evidence="4">
    <location>
        <begin position="473"/>
        <end position="499"/>
    </location>
</feature>
<evidence type="ECO:0000256" key="3">
    <source>
        <dbReference type="ARBA" id="ARBA00023172"/>
    </source>
</evidence>
<dbReference type="InterPro" id="IPR013762">
    <property type="entry name" value="Integrase-like_cat_sf"/>
</dbReference>
<feature type="domain" description="Tyr recombinase" evidence="5">
    <location>
        <begin position="127"/>
        <end position="348"/>
    </location>
</feature>
<dbReference type="GO" id="GO:0003677">
    <property type="term" value="F:DNA binding"/>
    <property type="evidence" value="ECO:0007669"/>
    <property type="project" value="UniProtKB-KW"/>
</dbReference>
<dbReference type="InterPro" id="IPR050090">
    <property type="entry name" value="Tyrosine_recombinase_XerCD"/>
</dbReference>
<feature type="region of interest" description="Disordered" evidence="4">
    <location>
        <begin position="437"/>
        <end position="538"/>
    </location>
</feature>
<feature type="compositionally biased region" description="Basic and acidic residues" evidence="4">
    <location>
        <begin position="511"/>
        <end position="530"/>
    </location>
</feature>
<dbReference type="PANTHER" id="PTHR30349:SF41">
    <property type="entry name" value="INTEGRASE_RECOMBINASE PROTEIN MJ0367-RELATED"/>
    <property type="match status" value="1"/>
</dbReference>
<evidence type="ECO:0000313" key="7">
    <source>
        <dbReference type="Proteomes" id="UP000070163"/>
    </source>
</evidence>
<name>A0A133U5F1_9EURY</name>
<dbReference type="PATRIC" id="fig|1698259.3.peg.1501"/>
<evidence type="ECO:0000256" key="2">
    <source>
        <dbReference type="ARBA" id="ARBA00023125"/>
    </source>
</evidence>
<keyword evidence="2" id="KW-0238">DNA-binding</keyword>
<feature type="region of interest" description="Disordered" evidence="4">
    <location>
        <begin position="243"/>
        <end position="262"/>
    </location>
</feature>
<sequence length="538" mass="60883">MSYPDKEEGDWHDRLGVDGWSCEKFESVGELLRYLGKEKSGSEASRMGYCQLLDQFCRQSERNPDELVDMSREGLEKLLKEFLDEFSDSPGTANTYANNLKTFFGVNGREGLEFPHYYQPSRGGRVTDEYIPTLEEARKMVECAGSLKARAVIWLLLSCGLRNSTLTAIKYGEGNPDPNLKDYMVREELAKGKENLMIAVYPEMKETVPGACKGKIPYYVFSCEEATEALRDYLEERKRKHGEIPDDAPLFPSGHTNLPEPERQLKPISSREVRNIVKKAARRADLERWENVHPHSLRKTFKKVIQDQPPKSKLDKDDQEFFMGHIIPGTREAYYDSTKVGDMREKFSKLSFEPEPPQDEQFLRRMAKFHGVDYEAVAEEARGRNGGELDTDVATEVLREHIAEREEQKIVEKEELQSYLDDGWKVEQLSGDDALISKRALPDAEGDGSGDGEDISKRALPDAEGDGSGDGEDISKTPARDDAGPRGDPKGEVKSEKEGSNVVEPDSGSGGREEEKPEERDRDEVRRKSYEQTGLQDF</sequence>
<feature type="compositionally biased region" description="Acidic residues" evidence="4">
    <location>
        <begin position="444"/>
        <end position="453"/>
    </location>
</feature>
<feature type="compositionally biased region" description="Acidic residues" evidence="4">
    <location>
        <begin position="463"/>
        <end position="472"/>
    </location>
</feature>
<evidence type="ECO:0000256" key="4">
    <source>
        <dbReference type="SAM" id="MobiDB-lite"/>
    </source>
</evidence>
<dbReference type="SUPFAM" id="SSF56349">
    <property type="entry name" value="DNA breaking-rejoining enzymes"/>
    <property type="match status" value="1"/>
</dbReference>